<reference evidence="2" key="1">
    <citation type="submission" date="2023-08" db="EMBL/GenBank/DDBJ databases">
        <authorList>
            <person name="Audoor S."/>
            <person name="Bilcke G."/>
        </authorList>
    </citation>
    <scope>NUCLEOTIDE SEQUENCE</scope>
</reference>
<sequence length="368" mass="39597">MTSTVVSFFSPSPSASRRAQDLLSKLCKLEKVNLKSFEHDKDKLNTTFQSVLPIFSNSWDSVALKCQSSGTMVHFLSSSDTKDNAARGSAFSLLGITNSTTDESNQAAVQSFRDLLASNIENRSSSIKLKNFLGSLQAHEMLRDISSGSLPLLSVGDQKATAGRNATKDSPPSGLKEVVVPFFDYAEYADGSTILSRLSGAQRPAVGVYQLGQRSIRVRPLPTASEDRSLPPPTLIFHCDDLEAVDTTKEGTRTGKIGFSGSSRIGQLMVQHEDLLGLDIRFCSSEKVKSAFDEAQESLLAGSLDELQSANTLLAGGETSKDDDKIGVADCWVEVRANLKSPSGFLKRPNKSSASQKPSARPINTPDA</sequence>
<keyword evidence="3" id="KW-1185">Reference proteome</keyword>
<proteinExistence type="predicted"/>
<protein>
    <submittedName>
        <fullName evidence="2">Uncharacterized protein</fullName>
    </submittedName>
</protein>
<dbReference type="AlphaFoldDB" id="A0AAD2CAI2"/>
<feature type="region of interest" description="Disordered" evidence="1">
    <location>
        <begin position="342"/>
        <end position="368"/>
    </location>
</feature>
<comment type="caution">
    <text evidence="2">The sequence shown here is derived from an EMBL/GenBank/DDBJ whole genome shotgun (WGS) entry which is preliminary data.</text>
</comment>
<name>A0AAD2CAI2_9STRA</name>
<gene>
    <name evidence="2" type="ORF">CYCCA115_LOCUS411</name>
</gene>
<dbReference type="Proteomes" id="UP001295423">
    <property type="component" value="Unassembled WGS sequence"/>
</dbReference>
<dbReference type="EMBL" id="CAKOGP040000001">
    <property type="protein sequence ID" value="CAJ1904744.1"/>
    <property type="molecule type" value="Genomic_DNA"/>
</dbReference>
<accession>A0AAD2CAI2</accession>
<evidence type="ECO:0000313" key="3">
    <source>
        <dbReference type="Proteomes" id="UP001295423"/>
    </source>
</evidence>
<evidence type="ECO:0000256" key="1">
    <source>
        <dbReference type="SAM" id="MobiDB-lite"/>
    </source>
</evidence>
<evidence type="ECO:0000313" key="2">
    <source>
        <dbReference type="EMBL" id="CAJ1904744.1"/>
    </source>
</evidence>
<organism evidence="2 3">
    <name type="scientific">Cylindrotheca closterium</name>
    <dbReference type="NCBI Taxonomy" id="2856"/>
    <lineage>
        <taxon>Eukaryota</taxon>
        <taxon>Sar</taxon>
        <taxon>Stramenopiles</taxon>
        <taxon>Ochrophyta</taxon>
        <taxon>Bacillariophyta</taxon>
        <taxon>Bacillariophyceae</taxon>
        <taxon>Bacillariophycidae</taxon>
        <taxon>Bacillariales</taxon>
        <taxon>Bacillariaceae</taxon>
        <taxon>Cylindrotheca</taxon>
    </lineage>
</organism>